<keyword evidence="1" id="KW-0732">Signal</keyword>
<dbReference type="AlphaFoldDB" id="A0AAV8UND7"/>
<dbReference type="SUPFAM" id="SSF52540">
    <property type="entry name" value="P-loop containing nucleoside triphosphate hydrolases"/>
    <property type="match status" value="1"/>
</dbReference>
<dbReference type="Gene3D" id="3.40.50.300">
    <property type="entry name" value="P-loop containing nucleotide triphosphate hydrolases"/>
    <property type="match status" value="1"/>
</dbReference>
<organism evidence="2 3">
    <name type="scientific">Rhodosorus marinus</name>
    <dbReference type="NCBI Taxonomy" id="101924"/>
    <lineage>
        <taxon>Eukaryota</taxon>
        <taxon>Rhodophyta</taxon>
        <taxon>Stylonematophyceae</taxon>
        <taxon>Stylonematales</taxon>
        <taxon>Stylonemataceae</taxon>
        <taxon>Rhodosorus</taxon>
    </lineage>
</organism>
<evidence type="ECO:0000256" key="1">
    <source>
        <dbReference type="SAM" id="SignalP"/>
    </source>
</evidence>
<gene>
    <name evidence="2" type="ORF">NDN08_000575</name>
</gene>
<evidence type="ECO:0008006" key="4">
    <source>
        <dbReference type="Google" id="ProtNLM"/>
    </source>
</evidence>
<comment type="caution">
    <text evidence="2">The sequence shown here is derived from an EMBL/GenBank/DDBJ whole genome shotgun (WGS) entry which is preliminary data.</text>
</comment>
<dbReference type="EMBL" id="JAMWBK010000006">
    <property type="protein sequence ID" value="KAJ8904045.1"/>
    <property type="molecule type" value="Genomic_DNA"/>
</dbReference>
<evidence type="ECO:0000313" key="3">
    <source>
        <dbReference type="Proteomes" id="UP001157974"/>
    </source>
</evidence>
<name>A0AAV8UND7_9RHOD</name>
<feature type="signal peptide" evidence="1">
    <location>
        <begin position="1"/>
        <end position="21"/>
    </location>
</feature>
<evidence type="ECO:0000313" key="2">
    <source>
        <dbReference type="EMBL" id="KAJ8904045.1"/>
    </source>
</evidence>
<dbReference type="InterPro" id="IPR027417">
    <property type="entry name" value="P-loop_NTPase"/>
</dbReference>
<dbReference type="Proteomes" id="UP001157974">
    <property type="component" value="Unassembled WGS sequence"/>
</dbReference>
<feature type="chain" id="PRO_5043474065" description="Protein-tyrosine sulfotransferase" evidence="1">
    <location>
        <begin position="22"/>
        <end position="494"/>
    </location>
</feature>
<reference evidence="2 3" key="1">
    <citation type="journal article" date="2023" name="Nat. Commun.">
        <title>Origin of minicircular mitochondrial genomes in red algae.</title>
        <authorList>
            <person name="Lee Y."/>
            <person name="Cho C.H."/>
            <person name="Lee Y.M."/>
            <person name="Park S.I."/>
            <person name="Yang J.H."/>
            <person name="West J.A."/>
            <person name="Bhattacharya D."/>
            <person name="Yoon H.S."/>
        </authorList>
    </citation>
    <scope>NUCLEOTIDE SEQUENCE [LARGE SCALE GENOMIC DNA]</scope>
    <source>
        <strain evidence="2 3">CCMP1338</strain>
        <tissue evidence="2">Whole cell</tissue>
    </source>
</reference>
<keyword evidence="3" id="KW-1185">Reference proteome</keyword>
<protein>
    <recommendedName>
        <fullName evidence="4">Protein-tyrosine sulfotransferase</fullName>
    </recommendedName>
</protein>
<accession>A0AAV8UND7</accession>
<sequence length="494" mass="54493">MDSTWLHLVVLFCVLVALGRGEGLSYYGEGAGGETVATDQDLSYYGEETREETVASDQDLSYYGEDPREETVATDQDLSYYGEDPHEETDATDQWAVGEQVVPQEPGLLSTTTIDDMAPPAQNLLVPETQAMTNAPATSEPMGTAPPTNTLLGDNTAVAGEVPTLTNMEPGAQFAPEPASTVPQVETSSGDQADVCSGPCESFLMGFVGHSGSSAIMSTLWRHSMIEIPWPMEPLQKARSSAMAAQMTRVKFDASIEKGLKPGFKLRPGHVLGAADLWNQLVSSYKTRLIVLTRDNCFKAAIGLYTIRARFDLSAQQGLSAKEAETHCKANPESCYYDVTNLRFFAYLMHISKHGMNQVLALRDSVQWPCILHITYEDYVRDNAGVMNKIYEFLGLEAEDNTPRFEKALSDSPCVVLKNYQEVCANLWGCEELRPYLEDEEHDCVCNDKSREPDPVLCNYKSLMAQGPLVCHDIDQFGNPRAVACLDDQKEEEQ</sequence>
<proteinExistence type="predicted"/>